<feature type="domain" description="ALG11 mannosyltransferase N-terminal" evidence="4">
    <location>
        <begin position="70"/>
        <end position="102"/>
    </location>
</feature>
<evidence type="ECO:0000256" key="2">
    <source>
        <dbReference type="ARBA" id="ARBA00022679"/>
    </source>
</evidence>
<dbReference type="InterPro" id="IPR038013">
    <property type="entry name" value="ALG11"/>
</dbReference>
<keyword evidence="3" id="KW-0256">Endoplasmic reticulum</keyword>
<sequence length="230" mass="25582">MDASSSWDQGSFELGQGERVSLICARTDCSVLMQTFSMEDLYFWIRREASMCAVDDISDSSPCIHKVLSEDITVLLYLMKGSCAHLAMVNSSWTQSHIEKLWKIPNRIERVYPPCDTSGLQVLPLERPAETPILISVAQFRPEKAHPLQLETFSVAIKRLDADMPRPVLRAPMNTLALVLWNVEYMAAGAIPIAHDSAGPKMGIVLEEDGQQTGFLAQNAEEYADAILKV</sequence>
<dbReference type="GO" id="GO:0004377">
    <property type="term" value="F:GDP-Man:Man(3)GlcNAc(2)-PP-Dol alpha-1,2-mannosyltransferase activity"/>
    <property type="evidence" value="ECO:0007669"/>
    <property type="project" value="InterPro"/>
</dbReference>
<gene>
    <name evidence="5" type="ORF">H0E87_025668</name>
</gene>
<dbReference type="SUPFAM" id="SSF53756">
    <property type="entry name" value="UDP-Glycosyltransferase/glycogen phosphorylase"/>
    <property type="match status" value="1"/>
</dbReference>
<evidence type="ECO:0000259" key="4">
    <source>
        <dbReference type="Pfam" id="PF15924"/>
    </source>
</evidence>
<organism evidence="5 6">
    <name type="scientific">Populus deltoides</name>
    <name type="common">Eastern poplar</name>
    <name type="synonym">Eastern cottonwood</name>
    <dbReference type="NCBI Taxonomy" id="3696"/>
    <lineage>
        <taxon>Eukaryota</taxon>
        <taxon>Viridiplantae</taxon>
        <taxon>Streptophyta</taxon>
        <taxon>Embryophyta</taxon>
        <taxon>Tracheophyta</taxon>
        <taxon>Spermatophyta</taxon>
        <taxon>Magnoliopsida</taxon>
        <taxon>eudicotyledons</taxon>
        <taxon>Gunneridae</taxon>
        <taxon>Pentapetalae</taxon>
        <taxon>rosids</taxon>
        <taxon>fabids</taxon>
        <taxon>Malpighiales</taxon>
        <taxon>Salicaceae</taxon>
        <taxon>Saliceae</taxon>
        <taxon>Populus</taxon>
    </lineage>
</organism>
<evidence type="ECO:0000313" key="6">
    <source>
        <dbReference type="Proteomes" id="UP000807159"/>
    </source>
</evidence>
<dbReference type="Pfam" id="PF15924">
    <property type="entry name" value="ALG11_N"/>
    <property type="match status" value="1"/>
</dbReference>
<evidence type="ECO:0000256" key="1">
    <source>
        <dbReference type="ARBA" id="ARBA00004586"/>
    </source>
</evidence>
<dbReference type="GO" id="GO:0006487">
    <property type="term" value="P:protein N-linked glycosylation"/>
    <property type="evidence" value="ECO:0007669"/>
    <property type="project" value="TreeGrafter"/>
</dbReference>
<proteinExistence type="predicted"/>
<accession>A0A8T2WZQ9</accession>
<keyword evidence="2" id="KW-0808">Transferase</keyword>
<comment type="caution">
    <text evidence="5">The sequence shown here is derived from an EMBL/GenBank/DDBJ whole genome shotgun (WGS) entry which is preliminary data.</text>
</comment>
<keyword evidence="6" id="KW-1185">Reference proteome</keyword>
<name>A0A8T2WZQ9_POPDE</name>
<protein>
    <recommendedName>
        <fullName evidence="4">ALG11 mannosyltransferase N-terminal domain-containing protein</fullName>
    </recommendedName>
</protein>
<dbReference type="InterPro" id="IPR031814">
    <property type="entry name" value="ALG11_N"/>
</dbReference>
<evidence type="ECO:0000256" key="3">
    <source>
        <dbReference type="ARBA" id="ARBA00022824"/>
    </source>
</evidence>
<dbReference type="PANTHER" id="PTHR45919:SF1">
    <property type="entry name" value="GDP-MAN:MAN(3)GLCNAC(2)-PP-DOL ALPHA-1,2-MANNOSYLTRANSFERASE"/>
    <property type="match status" value="1"/>
</dbReference>
<dbReference type="AlphaFoldDB" id="A0A8T2WZQ9"/>
<dbReference type="EMBL" id="JACEGQ020000015">
    <property type="protein sequence ID" value="KAH8486749.1"/>
    <property type="molecule type" value="Genomic_DNA"/>
</dbReference>
<reference evidence="5" key="1">
    <citation type="journal article" date="2021" name="J. Hered.">
        <title>Genome Assembly of Salicaceae Populus deltoides (Eastern Cottonwood) I-69 Based on Nanopore Sequencing and Hi-C Technologies.</title>
        <authorList>
            <person name="Bai S."/>
            <person name="Wu H."/>
            <person name="Zhang J."/>
            <person name="Pan Z."/>
            <person name="Zhao W."/>
            <person name="Li Z."/>
            <person name="Tong C."/>
        </authorList>
    </citation>
    <scope>NUCLEOTIDE SEQUENCE</scope>
    <source>
        <tissue evidence="5">Leaf</tissue>
    </source>
</reference>
<dbReference type="PANTHER" id="PTHR45919">
    <property type="entry name" value="GDP-MAN:MAN(3)GLCNAC(2)-PP-DOL ALPHA-1,2-MANNOSYLTRANSFERASE"/>
    <property type="match status" value="1"/>
</dbReference>
<dbReference type="GO" id="GO:0005789">
    <property type="term" value="C:endoplasmic reticulum membrane"/>
    <property type="evidence" value="ECO:0007669"/>
    <property type="project" value="UniProtKB-SubCell"/>
</dbReference>
<comment type="subcellular location">
    <subcellularLocation>
        <location evidence="1">Endoplasmic reticulum membrane</location>
    </subcellularLocation>
</comment>
<evidence type="ECO:0000313" key="5">
    <source>
        <dbReference type="EMBL" id="KAH8486749.1"/>
    </source>
</evidence>
<dbReference type="Proteomes" id="UP000807159">
    <property type="component" value="Chromosome 15"/>
</dbReference>